<proteinExistence type="predicted"/>
<accession>A0ACB5RG90</accession>
<organism evidence="1 2">
    <name type="scientific">Inconstantimicrobium mannanitabidum</name>
    <dbReference type="NCBI Taxonomy" id="1604901"/>
    <lineage>
        <taxon>Bacteria</taxon>
        <taxon>Bacillati</taxon>
        <taxon>Bacillota</taxon>
        <taxon>Clostridia</taxon>
        <taxon>Eubacteriales</taxon>
        <taxon>Clostridiaceae</taxon>
        <taxon>Inconstantimicrobium</taxon>
    </lineage>
</organism>
<name>A0ACB5RG90_9CLOT</name>
<dbReference type="EMBL" id="BROD01000001">
    <property type="protein sequence ID" value="GKX68102.1"/>
    <property type="molecule type" value="Genomic_DNA"/>
</dbReference>
<protein>
    <submittedName>
        <fullName evidence="1">Exopolysaccharide biosynthesis protein</fullName>
    </submittedName>
</protein>
<gene>
    <name evidence="1" type="ORF">rsdtw13_33600</name>
</gene>
<dbReference type="Proteomes" id="UP001058074">
    <property type="component" value="Unassembled WGS sequence"/>
</dbReference>
<keyword evidence="2" id="KW-1185">Reference proteome</keyword>
<reference evidence="1" key="1">
    <citation type="journal article" date="2025" name="Int. J. Syst. Evol. Microbiol.">
        <title>Inconstantimicrobium mannanitabidum sp. nov., a novel member of the family Clostridiaceae isolated from anoxic soil under the treatment of reductive soil disinfestation.</title>
        <authorList>
            <person name="Ueki A."/>
            <person name="Tonouchi A."/>
            <person name="Honma S."/>
            <person name="Kaku N."/>
            <person name="Ueki K."/>
        </authorList>
    </citation>
    <scope>NUCLEOTIDE SEQUENCE</scope>
    <source>
        <strain evidence="1">TW13</strain>
    </source>
</reference>
<sequence length="339" mass="37210">MSKINKMKKTIKYFMFFILANIIIGCTYSIPMVYYGPMVNIKEMLVTTAMSTFRHQYIVKWFLSDQEIAEIMARNKVNDTGRSRVDDIQVMSSDTQESKEHSLDGIEKIDINEDGMKGKLLIIKDSKRVFLGITQNLGSYGEKLDDMCQRYGAVAGINAGGFEDENGQGNGGTPTGIVVKDGEIKFKPQESSIGSTYKEGDAISIIGFNSKGILILGQYTIDELKAMDIKDAVSFSPFFILNGKGTIKSGNGGGGIHPRTVIGQRKDGAVMFLVLDGRQLSTLGATYRQEQDVMLKYGAYNAANLDGGSSTTMFYNNSIINNPSSNDGVRFISTAFLVK</sequence>
<evidence type="ECO:0000313" key="1">
    <source>
        <dbReference type="EMBL" id="GKX68102.1"/>
    </source>
</evidence>
<evidence type="ECO:0000313" key="2">
    <source>
        <dbReference type="Proteomes" id="UP001058074"/>
    </source>
</evidence>
<comment type="caution">
    <text evidence="1">The sequence shown here is derived from an EMBL/GenBank/DDBJ whole genome shotgun (WGS) entry which is preliminary data.</text>
</comment>